<gene>
    <name evidence="2" type="ORF">GcM1_080003</name>
</gene>
<reference evidence="2 3" key="1">
    <citation type="journal article" date="2018" name="BMC Genomics">
        <title>Comparative genome analyses reveal sequence features reflecting distinct modes of host-adaptation between dicot and monocot powdery mildew.</title>
        <authorList>
            <person name="Wu Y."/>
            <person name="Ma X."/>
            <person name="Pan Z."/>
            <person name="Kale S.D."/>
            <person name="Song Y."/>
            <person name="King H."/>
            <person name="Zhang Q."/>
            <person name="Presley C."/>
            <person name="Deng X."/>
            <person name="Wei C.I."/>
            <person name="Xiao S."/>
        </authorList>
    </citation>
    <scope>NUCLEOTIDE SEQUENCE [LARGE SCALE GENOMIC DNA]</scope>
    <source>
        <strain evidence="2">UMSG1</strain>
    </source>
</reference>
<dbReference type="EMBL" id="MCBS01008002">
    <property type="protein sequence ID" value="RKF93970.1"/>
    <property type="molecule type" value="Genomic_DNA"/>
</dbReference>
<keyword evidence="1" id="KW-0732">Signal</keyword>
<comment type="caution">
    <text evidence="2">The sequence shown here is derived from an EMBL/GenBank/DDBJ whole genome shotgun (WGS) entry which is preliminary data.</text>
</comment>
<feature type="signal peptide" evidence="1">
    <location>
        <begin position="1"/>
        <end position="23"/>
    </location>
</feature>
<feature type="chain" id="PRO_5019035932" description="Secreted effector protein" evidence="1">
    <location>
        <begin position="24"/>
        <end position="168"/>
    </location>
</feature>
<sequence>MRLTRYFHTLICCSVYMFACVKAARPTLQFVNATMPASCHPTYKYADRVRIGHYGGSMFSGIRFTKGEIDKAAIRACSNLNRTQGCSGFRFCRIRNILIRRPEVYRGKDFSSADNTEFYLSHILHWFMFGYDEYLAVIQWNAEKRRCGGVGVVKKTSRGYNKCLSIKP</sequence>
<protein>
    <recommendedName>
        <fullName evidence="4">Secreted effector protein</fullName>
    </recommendedName>
</protein>
<organism evidence="2 3">
    <name type="scientific">Golovinomyces cichoracearum</name>
    <dbReference type="NCBI Taxonomy" id="62708"/>
    <lineage>
        <taxon>Eukaryota</taxon>
        <taxon>Fungi</taxon>
        <taxon>Dikarya</taxon>
        <taxon>Ascomycota</taxon>
        <taxon>Pezizomycotina</taxon>
        <taxon>Leotiomycetes</taxon>
        <taxon>Erysiphales</taxon>
        <taxon>Erysiphaceae</taxon>
        <taxon>Golovinomyces</taxon>
    </lineage>
</organism>
<accession>A0A420JC99</accession>
<dbReference type="Proteomes" id="UP000285326">
    <property type="component" value="Unassembled WGS sequence"/>
</dbReference>
<evidence type="ECO:0000256" key="1">
    <source>
        <dbReference type="SAM" id="SignalP"/>
    </source>
</evidence>
<evidence type="ECO:0008006" key="4">
    <source>
        <dbReference type="Google" id="ProtNLM"/>
    </source>
</evidence>
<evidence type="ECO:0000313" key="3">
    <source>
        <dbReference type="Proteomes" id="UP000285326"/>
    </source>
</evidence>
<proteinExistence type="predicted"/>
<name>A0A420JC99_9PEZI</name>
<evidence type="ECO:0000313" key="2">
    <source>
        <dbReference type="EMBL" id="RKF93970.1"/>
    </source>
</evidence>
<dbReference type="AlphaFoldDB" id="A0A420JC99"/>